<keyword evidence="10" id="KW-0067">ATP-binding</keyword>
<keyword evidence="21" id="KW-1185">Reference proteome</keyword>
<feature type="transmembrane region" description="Helical" evidence="16">
    <location>
        <begin position="187"/>
        <end position="207"/>
    </location>
</feature>
<feature type="domain" description="Histidine kinase" evidence="17">
    <location>
        <begin position="501"/>
        <end position="736"/>
    </location>
</feature>
<dbReference type="PROSITE" id="PS50109">
    <property type="entry name" value="HIS_KIN"/>
    <property type="match status" value="1"/>
</dbReference>
<keyword evidence="8" id="KW-0547">Nucleotide-binding</keyword>
<keyword evidence="7" id="KW-0808">Transferase</keyword>
<evidence type="ECO:0000256" key="1">
    <source>
        <dbReference type="ARBA" id="ARBA00000085"/>
    </source>
</evidence>
<dbReference type="SMART" id="SM00387">
    <property type="entry name" value="HATPase_c"/>
    <property type="match status" value="1"/>
</dbReference>
<accession>A0A1X7KRI3</accession>
<organism evidence="20 21">
    <name type="scientific">Paenibacillus aquistagni</name>
    <dbReference type="NCBI Taxonomy" id="1852522"/>
    <lineage>
        <taxon>Bacteria</taxon>
        <taxon>Bacillati</taxon>
        <taxon>Bacillota</taxon>
        <taxon>Bacilli</taxon>
        <taxon>Bacillales</taxon>
        <taxon>Paenibacillaceae</taxon>
        <taxon>Paenibacillus</taxon>
    </lineage>
</organism>
<feature type="coiled-coil region" evidence="15">
    <location>
        <begin position="425"/>
        <end position="480"/>
    </location>
</feature>
<dbReference type="InterPro" id="IPR003594">
    <property type="entry name" value="HATPase_dom"/>
</dbReference>
<dbReference type="SUPFAM" id="SSF55874">
    <property type="entry name" value="ATPase domain of HSP90 chaperone/DNA topoisomerase II/histidine kinase"/>
    <property type="match status" value="1"/>
</dbReference>
<evidence type="ECO:0000259" key="17">
    <source>
        <dbReference type="PROSITE" id="PS50109"/>
    </source>
</evidence>
<dbReference type="Gene3D" id="3.40.50.2300">
    <property type="match status" value="1"/>
</dbReference>
<dbReference type="InterPro" id="IPR005467">
    <property type="entry name" value="His_kinase_dom"/>
</dbReference>
<evidence type="ECO:0000256" key="13">
    <source>
        <dbReference type="ARBA" id="ARBA00074306"/>
    </source>
</evidence>
<reference evidence="20 21" key="1">
    <citation type="submission" date="2017-04" db="EMBL/GenBank/DDBJ databases">
        <authorList>
            <person name="Afonso C.L."/>
            <person name="Miller P.J."/>
            <person name="Scott M.A."/>
            <person name="Spackman E."/>
            <person name="Goraichik I."/>
            <person name="Dimitrov K.M."/>
            <person name="Suarez D.L."/>
            <person name="Swayne D.E."/>
        </authorList>
    </citation>
    <scope>NUCLEOTIDE SEQUENCE [LARGE SCALE GENOMIC DNA]</scope>
    <source>
        <strain evidence="20 21">11</strain>
    </source>
</reference>
<dbReference type="EMBL" id="FXAZ01000003">
    <property type="protein sequence ID" value="SMG44035.1"/>
    <property type="molecule type" value="Genomic_DNA"/>
</dbReference>
<feature type="domain" description="HAMP" evidence="19">
    <location>
        <begin position="209"/>
        <end position="256"/>
    </location>
</feature>
<keyword evidence="6 14" id="KW-0597">Phosphoprotein</keyword>
<evidence type="ECO:0000259" key="18">
    <source>
        <dbReference type="PROSITE" id="PS50110"/>
    </source>
</evidence>
<evidence type="ECO:0000256" key="8">
    <source>
        <dbReference type="ARBA" id="ARBA00022741"/>
    </source>
</evidence>
<name>A0A1X7KRI3_9BACL</name>
<keyword evidence="12 16" id="KW-0472">Membrane</keyword>
<dbReference type="Gene3D" id="6.10.340.10">
    <property type="match status" value="1"/>
</dbReference>
<dbReference type="CDD" id="cd00082">
    <property type="entry name" value="HisKA"/>
    <property type="match status" value="1"/>
</dbReference>
<dbReference type="Pfam" id="PF00072">
    <property type="entry name" value="Response_reg"/>
    <property type="match status" value="1"/>
</dbReference>
<dbReference type="Gene3D" id="3.30.450.40">
    <property type="match status" value="1"/>
</dbReference>
<keyword evidence="16" id="KW-0812">Transmembrane</keyword>
<keyword evidence="11" id="KW-0902">Two-component regulatory system</keyword>
<dbReference type="CDD" id="cd17546">
    <property type="entry name" value="REC_hyHK_CKI1_RcsC-like"/>
    <property type="match status" value="1"/>
</dbReference>
<keyword evidence="5" id="KW-1003">Cell membrane</keyword>
<evidence type="ECO:0000256" key="7">
    <source>
        <dbReference type="ARBA" id="ARBA00022679"/>
    </source>
</evidence>
<dbReference type="PROSITE" id="PS50110">
    <property type="entry name" value="RESPONSE_REGULATORY"/>
    <property type="match status" value="1"/>
</dbReference>
<dbReference type="CDD" id="cd16922">
    <property type="entry name" value="HATPase_EvgS-ArcB-TorS-like"/>
    <property type="match status" value="1"/>
</dbReference>
<dbReference type="CDD" id="cd19410">
    <property type="entry name" value="HK9-like_sensor"/>
    <property type="match status" value="1"/>
</dbReference>
<proteinExistence type="inferred from homology"/>
<protein>
    <recommendedName>
        <fullName evidence="13">Circadian input-output histidine kinase CikA</fullName>
        <ecNumber evidence="4">2.7.13.3</ecNumber>
    </recommendedName>
</protein>
<feature type="domain" description="Response regulatory" evidence="18">
    <location>
        <begin position="793"/>
        <end position="910"/>
    </location>
</feature>
<feature type="modified residue" description="4-aspartylphosphate" evidence="14">
    <location>
        <position position="843"/>
    </location>
</feature>
<keyword evidence="15" id="KW-0175">Coiled coil</keyword>
<evidence type="ECO:0000256" key="6">
    <source>
        <dbReference type="ARBA" id="ARBA00022553"/>
    </source>
</evidence>
<dbReference type="InterPro" id="IPR001789">
    <property type="entry name" value="Sig_transdc_resp-reg_receiver"/>
</dbReference>
<comment type="catalytic activity">
    <reaction evidence="1">
        <text>ATP + protein L-histidine = ADP + protein N-phospho-L-histidine.</text>
        <dbReference type="EC" id="2.7.13.3"/>
    </reaction>
</comment>
<dbReference type="Pfam" id="PF00512">
    <property type="entry name" value="HisKA"/>
    <property type="match status" value="1"/>
</dbReference>
<dbReference type="SUPFAM" id="SSF55781">
    <property type="entry name" value="GAF domain-like"/>
    <property type="match status" value="1"/>
</dbReference>
<dbReference type="Pfam" id="PF02518">
    <property type="entry name" value="HATPase_c"/>
    <property type="match status" value="1"/>
</dbReference>
<dbReference type="InterPro" id="IPR003660">
    <property type="entry name" value="HAMP_dom"/>
</dbReference>
<dbReference type="Proteomes" id="UP000193834">
    <property type="component" value="Unassembled WGS sequence"/>
</dbReference>
<comment type="similarity">
    <text evidence="3">In the N-terminal section; belongs to the phytochrome family.</text>
</comment>
<dbReference type="STRING" id="1852522.SAMN06295960_2613"/>
<sequence>MNRLSIRMKIIIGYMLLLACLLLSMVGITTQIDTIEREVRFVANRVVGASDLANSLETHLLDMETGQRGYVITGNPTYLEPYQSGRSSYEEDYMKLMELVKDSPVEVSRLERIYTYTTNWIQEAGDPVIEMKRSGDTLEIVKFFNDDVGKQYMDKIRSELSSFREFEQELANSRVLEMEKQGTILKVVLYAQFVLLAGLAVLLAWLISRSVVRTLRDVTWMIHSIAAESGDYSKRVVVQSKDEISELAMATNQLIDMHAEDYWIKSAASEVLRNCQDIDTSKELSQRFITSLARALDASYGILYVLERQGGNPVLSRFASYAAEGGTAGEERIALGEGLVGQCALDGIVMELKEIPAEHVSIVSSVSKIRPRSVLVAPIKYKNRVIAVIELAGLGVFEQQHRTMIRDVTEPFGTMLNTVENRMEIERLLHESQTMTEELQAQSEELQMQQEELRMTNEQLEEQNRNALQKTNELNQIRIELEQYALKLEQSSQYKSEFLANMSHELRTPLNSMLILSQMLAENAEEHLSHEEEEYARVIYTAGKDLLNLINDILDLSKVEAGKLDIVIDAMNTAELPLQMRLQFDQVAEQKDLEFVVEYEDSLPDIFYTDEQRLHQIVRNLLSNAFKFTEQGSVTMRLAKPSEEQLRSLSLHQYASDEAWLALSVQDTGIGIAEDKRAIIFEAFQQADGRTSRKYGGTGLGLSICRELSRLLGGKVFVDSEEGVGSTFTVIIPSLPPKGDTAAEEDHVLLQAAAASEAAEIERPEVLMRDAEQLAMLELVEDAGVHRPFAGKRVLVVDDDIRNVFALMNILEKEGVEVIAAHDGEEGLAELSKHPDIDLVLMDIMMPVMDGYDTIQEIRNISAYSDLPIIALTAKAMKQDRERCLEVGASDYISKPINLDQLFSLMRVWLSK</sequence>
<dbReference type="EC" id="2.7.13.3" evidence="4"/>
<dbReference type="InterPro" id="IPR003018">
    <property type="entry name" value="GAF"/>
</dbReference>
<dbReference type="PROSITE" id="PS50885">
    <property type="entry name" value="HAMP"/>
    <property type="match status" value="1"/>
</dbReference>
<dbReference type="InterPro" id="IPR029016">
    <property type="entry name" value="GAF-like_dom_sf"/>
</dbReference>
<evidence type="ECO:0000256" key="4">
    <source>
        <dbReference type="ARBA" id="ARBA00012438"/>
    </source>
</evidence>
<dbReference type="InterPro" id="IPR004358">
    <property type="entry name" value="Sig_transdc_His_kin-like_C"/>
</dbReference>
<evidence type="ECO:0000313" key="20">
    <source>
        <dbReference type="EMBL" id="SMG44035.1"/>
    </source>
</evidence>
<evidence type="ECO:0000256" key="11">
    <source>
        <dbReference type="ARBA" id="ARBA00023012"/>
    </source>
</evidence>
<dbReference type="GO" id="GO:0000155">
    <property type="term" value="F:phosphorelay sensor kinase activity"/>
    <property type="evidence" value="ECO:0007669"/>
    <property type="project" value="InterPro"/>
</dbReference>
<keyword evidence="16" id="KW-1133">Transmembrane helix</keyword>
<comment type="subcellular location">
    <subcellularLocation>
        <location evidence="2">Cell membrane</location>
        <topology evidence="2">Multi-pass membrane protein</topology>
    </subcellularLocation>
</comment>
<evidence type="ECO:0000256" key="3">
    <source>
        <dbReference type="ARBA" id="ARBA00006402"/>
    </source>
</evidence>
<evidence type="ECO:0000256" key="15">
    <source>
        <dbReference type="SAM" id="Coils"/>
    </source>
</evidence>
<dbReference type="Pfam" id="PF05227">
    <property type="entry name" value="CHASE3"/>
    <property type="match status" value="1"/>
</dbReference>
<evidence type="ECO:0000256" key="5">
    <source>
        <dbReference type="ARBA" id="ARBA00022475"/>
    </source>
</evidence>
<evidence type="ECO:0000259" key="19">
    <source>
        <dbReference type="PROSITE" id="PS50885"/>
    </source>
</evidence>
<dbReference type="PROSITE" id="PS51257">
    <property type="entry name" value="PROKAR_LIPOPROTEIN"/>
    <property type="match status" value="1"/>
</dbReference>
<dbReference type="GO" id="GO:0005886">
    <property type="term" value="C:plasma membrane"/>
    <property type="evidence" value="ECO:0007669"/>
    <property type="project" value="UniProtKB-SubCell"/>
</dbReference>
<evidence type="ECO:0000256" key="14">
    <source>
        <dbReference type="PROSITE-ProRule" id="PRU00169"/>
    </source>
</evidence>
<dbReference type="PANTHER" id="PTHR45339">
    <property type="entry name" value="HYBRID SIGNAL TRANSDUCTION HISTIDINE KINASE J"/>
    <property type="match status" value="1"/>
</dbReference>
<evidence type="ECO:0000256" key="9">
    <source>
        <dbReference type="ARBA" id="ARBA00022777"/>
    </source>
</evidence>
<dbReference type="SMART" id="SM00448">
    <property type="entry name" value="REC"/>
    <property type="match status" value="1"/>
</dbReference>
<evidence type="ECO:0000256" key="2">
    <source>
        <dbReference type="ARBA" id="ARBA00004651"/>
    </source>
</evidence>
<dbReference type="Pfam" id="PF13185">
    <property type="entry name" value="GAF_2"/>
    <property type="match status" value="1"/>
</dbReference>
<evidence type="ECO:0000256" key="16">
    <source>
        <dbReference type="SAM" id="Phobius"/>
    </source>
</evidence>
<dbReference type="SMART" id="SM00388">
    <property type="entry name" value="HisKA"/>
    <property type="match status" value="1"/>
</dbReference>
<dbReference type="PRINTS" id="PR00344">
    <property type="entry name" value="BCTRLSENSOR"/>
</dbReference>
<dbReference type="FunFam" id="3.30.565.10:FF:000010">
    <property type="entry name" value="Sensor histidine kinase RcsC"/>
    <property type="match status" value="1"/>
</dbReference>
<dbReference type="InterPro" id="IPR036890">
    <property type="entry name" value="HATPase_C_sf"/>
</dbReference>
<dbReference type="CDD" id="cd06225">
    <property type="entry name" value="HAMP"/>
    <property type="match status" value="1"/>
</dbReference>
<dbReference type="Gene3D" id="3.30.565.10">
    <property type="entry name" value="Histidine kinase-like ATPase, C-terminal domain"/>
    <property type="match status" value="1"/>
</dbReference>
<dbReference type="AlphaFoldDB" id="A0A1X7KRI3"/>
<evidence type="ECO:0000313" key="21">
    <source>
        <dbReference type="Proteomes" id="UP000193834"/>
    </source>
</evidence>
<dbReference type="InterPro" id="IPR003661">
    <property type="entry name" value="HisK_dim/P_dom"/>
</dbReference>
<dbReference type="GO" id="GO:0005524">
    <property type="term" value="F:ATP binding"/>
    <property type="evidence" value="ECO:0007669"/>
    <property type="project" value="UniProtKB-KW"/>
</dbReference>
<gene>
    <name evidence="20" type="ORF">SAMN06295960_2613</name>
</gene>
<dbReference type="Pfam" id="PF00672">
    <property type="entry name" value="HAMP"/>
    <property type="match status" value="1"/>
</dbReference>
<dbReference type="SUPFAM" id="SSF47384">
    <property type="entry name" value="Homodimeric domain of signal transducing histidine kinase"/>
    <property type="match status" value="1"/>
</dbReference>
<dbReference type="InterPro" id="IPR036097">
    <property type="entry name" value="HisK_dim/P_sf"/>
</dbReference>
<keyword evidence="9 20" id="KW-0418">Kinase</keyword>
<dbReference type="InterPro" id="IPR007891">
    <property type="entry name" value="CHASE3"/>
</dbReference>
<dbReference type="SUPFAM" id="SSF52172">
    <property type="entry name" value="CheY-like"/>
    <property type="match status" value="1"/>
</dbReference>
<dbReference type="PANTHER" id="PTHR45339:SF1">
    <property type="entry name" value="HYBRID SIGNAL TRANSDUCTION HISTIDINE KINASE J"/>
    <property type="match status" value="1"/>
</dbReference>
<evidence type="ECO:0000256" key="12">
    <source>
        <dbReference type="ARBA" id="ARBA00023136"/>
    </source>
</evidence>
<dbReference type="RefSeq" id="WP_176228918.1">
    <property type="nucleotide sequence ID" value="NZ_FXAZ01000003.1"/>
</dbReference>
<dbReference type="InterPro" id="IPR011006">
    <property type="entry name" value="CheY-like_superfamily"/>
</dbReference>
<dbReference type="Gene3D" id="1.10.287.130">
    <property type="match status" value="1"/>
</dbReference>
<evidence type="ECO:0000256" key="10">
    <source>
        <dbReference type="ARBA" id="ARBA00022840"/>
    </source>
</evidence>